<proteinExistence type="predicted"/>
<protein>
    <submittedName>
        <fullName evidence="1">Uncharacterized protein</fullName>
    </submittedName>
</protein>
<evidence type="ECO:0000313" key="1">
    <source>
        <dbReference type="EMBL" id="KJY73215.1"/>
    </source>
</evidence>
<dbReference type="RefSeq" id="WP_019274413.1">
    <property type="nucleotide sequence ID" value="NZ_CP063052.1"/>
</dbReference>
<comment type="caution">
    <text evidence="1">The sequence shown here is derived from an EMBL/GenBank/DDBJ whole genome shotgun (WGS) entry which is preliminary data.</text>
</comment>
<accession>A0A2A2MUT9</accession>
<reference evidence="1" key="1">
    <citation type="journal article" date="2015" name="BMC Genomics">
        <title>Genome mining reveals unlocked bioactive potential of marine Gram-negative bacteria.</title>
        <authorList>
            <person name="Machado H."/>
            <person name="Sonnenschein E.C."/>
            <person name="Melchiorsen J."/>
            <person name="Gram L."/>
        </authorList>
    </citation>
    <scope>NUCLEOTIDE SEQUENCE</scope>
    <source>
        <strain evidence="1">S2052</strain>
    </source>
</reference>
<dbReference type="STRING" id="190893.BA953_17900"/>
<gene>
    <name evidence="1" type="ORF">TW71_10580</name>
</gene>
<dbReference type="EMBL" id="JXXR01000011">
    <property type="protein sequence ID" value="KJY73215.1"/>
    <property type="molecule type" value="Genomic_DNA"/>
</dbReference>
<organism evidence="1">
    <name type="scientific">Vibrio coralliilyticus</name>
    <dbReference type="NCBI Taxonomy" id="190893"/>
    <lineage>
        <taxon>Bacteria</taxon>
        <taxon>Pseudomonadati</taxon>
        <taxon>Pseudomonadota</taxon>
        <taxon>Gammaproteobacteria</taxon>
        <taxon>Vibrionales</taxon>
        <taxon>Vibrionaceae</taxon>
        <taxon>Vibrio</taxon>
    </lineage>
</organism>
<dbReference type="AlphaFoldDB" id="A0A2A2MUT9"/>
<sequence>MIFWVLYLVAIYAGVSLFVPEIRELVITAAILFSPLCLGLLLLFSRENEYRFMVVISFLGSIVLLALILAQHHLSPSTRGIAFLAFVMPIAFFVDRIIIGLKNKYMKRTKEF</sequence>
<name>A0A2A2MUT9_9VIBR</name>